<gene>
    <name evidence="3" type="ORF">PBIL07802_LOCUS18702</name>
</gene>
<keyword evidence="2" id="KW-0812">Transmembrane</keyword>
<keyword evidence="2" id="KW-1133">Transmembrane helix</keyword>
<feature type="transmembrane region" description="Helical" evidence="2">
    <location>
        <begin position="75"/>
        <end position="100"/>
    </location>
</feature>
<feature type="transmembrane region" description="Helical" evidence="2">
    <location>
        <begin position="49"/>
        <end position="68"/>
    </location>
</feature>
<proteinExistence type="predicted"/>
<dbReference type="AlphaFoldDB" id="A0A7S3DFY7"/>
<dbReference type="Gene3D" id="1.20.1640.10">
    <property type="entry name" value="Multidrug efflux transporter AcrB transmembrane domain"/>
    <property type="match status" value="1"/>
</dbReference>
<keyword evidence="2" id="KW-0472">Membrane</keyword>
<evidence type="ECO:0000256" key="1">
    <source>
        <dbReference type="SAM" id="MobiDB-lite"/>
    </source>
</evidence>
<feature type="compositionally biased region" description="Acidic residues" evidence="1">
    <location>
        <begin position="160"/>
        <end position="171"/>
    </location>
</feature>
<dbReference type="GO" id="GO:0016020">
    <property type="term" value="C:membrane"/>
    <property type="evidence" value="ECO:0007669"/>
    <property type="project" value="TreeGrafter"/>
</dbReference>
<evidence type="ECO:0008006" key="4">
    <source>
        <dbReference type="Google" id="ProtNLM"/>
    </source>
</evidence>
<feature type="region of interest" description="Disordered" evidence="1">
    <location>
        <begin position="149"/>
        <end position="174"/>
    </location>
</feature>
<dbReference type="SUPFAM" id="SSF82866">
    <property type="entry name" value="Multidrug efflux transporter AcrB transmembrane domain"/>
    <property type="match status" value="1"/>
</dbReference>
<organism evidence="3">
    <name type="scientific">Palpitomonas bilix</name>
    <dbReference type="NCBI Taxonomy" id="652834"/>
    <lineage>
        <taxon>Eukaryota</taxon>
        <taxon>Eukaryota incertae sedis</taxon>
    </lineage>
</organism>
<dbReference type="PANTHER" id="PTHR10796">
    <property type="entry name" value="PATCHED-RELATED"/>
    <property type="match status" value="1"/>
</dbReference>
<protein>
    <recommendedName>
        <fullName evidence="4">SSD domain-containing protein</fullName>
    </recommendedName>
</protein>
<name>A0A7S3DFY7_9EUKA</name>
<reference evidence="3" key="1">
    <citation type="submission" date="2021-01" db="EMBL/GenBank/DDBJ databases">
        <authorList>
            <person name="Corre E."/>
            <person name="Pelletier E."/>
            <person name="Niang G."/>
            <person name="Scheremetjew M."/>
            <person name="Finn R."/>
            <person name="Kale V."/>
            <person name="Holt S."/>
            <person name="Cochrane G."/>
            <person name="Meng A."/>
            <person name="Brown T."/>
            <person name="Cohen L."/>
        </authorList>
    </citation>
    <scope>NUCLEOTIDE SEQUENCE</scope>
    <source>
        <strain evidence="3">NIES-2562</strain>
    </source>
</reference>
<feature type="transmembrane region" description="Helical" evidence="2">
    <location>
        <begin position="106"/>
        <end position="126"/>
    </location>
</feature>
<dbReference type="InterPro" id="IPR051697">
    <property type="entry name" value="Patched_domain-protein"/>
</dbReference>
<accession>A0A7S3DFY7</accession>
<evidence type="ECO:0000256" key="2">
    <source>
        <dbReference type="SAM" id="Phobius"/>
    </source>
</evidence>
<sequence length="239" mass="25425">MRYLTDNLNSGEVALIPSTSNITNGDYTFVAYSAVNEEVDEAETIVDSLGIAVIITVAATAVVAAIFLRAFFPSLFVLLTIPSVFSMTFGIMAIVGVQLATFTLPVLVMTTGVSVDYSAHIAHAVLHAQKKAKRAKARDRHQLNAVVSVRDGGGYGSSDEGTDAGEGEERQEEGREMAVIYGWKTMGRAVTKSAVTSVVGITVCLFAVSLPVYALAVILLSTFFFSAFQSLFVLPSLLA</sequence>
<dbReference type="EMBL" id="HBIB01028687">
    <property type="protein sequence ID" value="CAE0256447.1"/>
    <property type="molecule type" value="Transcribed_RNA"/>
</dbReference>
<dbReference type="PANTHER" id="PTHR10796:SF92">
    <property type="entry name" value="PATCHED-RELATED, ISOFORM A"/>
    <property type="match status" value="1"/>
</dbReference>
<evidence type="ECO:0000313" key="3">
    <source>
        <dbReference type="EMBL" id="CAE0256447.1"/>
    </source>
</evidence>